<evidence type="ECO:0000256" key="8">
    <source>
        <dbReference type="ARBA" id="ARBA00022989"/>
    </source>
</evidence>
<dbReference type="PROSITE" id="PS50885">
    <property type="entry name" value="HAMP"/>
    <property type="match status" value="1"/>
</dbReference>
<dbReference type="InterPro" id="IPR036890">
    <property type="entry name" value="HATPase_C_sf"/>
</dbReference>
<dbReference type="InterPro" id="IPR003594">
    <property type="entry name" value="HATPase_dom"/>
</dbReference>
<dbReference type="GO" id="GO:0005524">
    <property type="term" value="F:ATP binding"/>
    <property type="evidence" value="ECO:0007669"/>
    <property type="project" value="UniProtKB-KW"/>
</dbReference>
<dbReference type="SMART" id="SM00387">
    <property type="entry name" value="HATPase_c"/>
    <property type="match status" value="1"/>
</dbReference>
<evidence type="ECO:0000256" key="6">
    <source>
        <dbReference type="ARBA" id="ARBA00022692"/>
    </source>
</evidence>
<evidence type="ECO:0000256" key="11">
    <source>
        <dbReference type="SAM" id="Phobius"/>
    </source>
</evidence>
<dbReference type="PROSITE" id="PS50109">
    <property type="entry name" value="HIS_KIN"/>
    <property type="match status" value="1"/>
</dbReference>
<sequence length="447" mass="46905">MPRVRSLRTRITAAATLIVAVVMVLASLSFSAVLGAEIRGATTRTAETRAGEIAVRVDEFGVDAVDDLDDDIVQVVDGAGAVVAASDDARAGALPADRDGETVVYDGERVLVVVADVDDDGGRESDDDDDEPSADARVVLAVPVEDDDATLATAGWLLAASTLLVALVVAAVTWWVVGRALRPVERIRREVDEITGDRLDRRVVEPSSGDEIAALAGTMNRMLDRLDASATAQRRFVSDASHELRSPLATMRQHAELAQAHPEATSLDDLAEVVTEEGARMQDLVEGLLVLARLDEQAPSQRGVVDLDDLALAEVSRLRAAGLSVDGSAITAVQVTGDERLLGRITRNLADNAARHAASRIAVGVARDGADAVLTVDDDGSGIPASERERVFERFVRLDEGRARDAGGSGLGLAIVAGVVRASRGTVTVGESPLGGARFTVRLPAAD</sequence>
<accession>A0ABU3G931</accession>
<keyword evidence="10 11" id="KW-0472">Membrane</keyword>
<feature type="domain" description="HAMP" evidence="13">
    <location>
        <begin position="178"/>
        <end position="231"/>
    </location>
</feature>
<comment type="subcellular location">
    <subcellularLocation>
        <location evidence="2">Cell membrane</location>
    </subcellularLocation>
</comment>
<feature type="domain" description="Histidine kinase" evidence="12">
    <location>
        <begin position="239"/>
        <end position="447"/>
    </location>
</feature>
<keyword evidence="6 11" id="KW-0812">Transmembrane</keyword>
<gene>
    <name evidence="14" type="ORF">Q9S71_05680</name>
</gene>
<evidence type="ECO:0000313" key="15">
    <source>
        <dbReference type="Proteomes" id="UP001251849"/>
    </source>
</evidence>
<dbReference type="Pfam" id="PF00512">
    <property type="entry name" value="HisKA"/>
    <property type="match status" value="1"/>
</dbReference>
<dbReference type="CDD" id="cd00082">
    <property type="entry name" value="HisKA"/>
    <property type="match status" value="1"/>
</dbReference>
<dbReference type="RefSeq" id="WP_311861093.1">
    <property type="nucleotide sequence ID" value="NZ_JAUZVV010000001.1"/>
</dbReference>
<keyword evidence="14" id="KW-0067">ATP-binding</keyword>
<dbReference type="SMART" id="SM00304">
    <property type="entry name" value="HAMP"/>
    <property type="match status" value="2"/>
</dbReference>
<evidence type="ECO:0000256" key="10">
    <source>
        <dbReference type="ARBA" id="ARBA00023136"/>
    </source>
</evidence>
<dbReference type="SMART" id="SM00388">
    <property type="entry name" value="HisKA"/>
    <property type="match status" value="1"/>
</dbReference>
<dbReference type="Gene3D" id="3.30.565.10">
    <property type="entry name" value="Histidine kinase-like ATPase, C-terminal domain"/>
    <property type="match status" value="1"/>
</dbReference>
<dbReference type="EC" id="2.7.13.3" evidence="3"/>
<dbReference type="CDD" id="cd06225">
    <property type="entry name" value="HAMP"/>
    <property type="match status" value="1"/>
</dbReference>
<evidence type="ECO:0000259" key="12">
    <source>
        <dbReference type="PROSITE" id="PS50109"/>
    </source>
</evidence>
<dbReference type="InterPro" id="IPR003660">
    <property type="entry name" value="HAMP_dom"/>
</dbReference>
<name>A0ABU3G931_9MICO</name>
<dbReference type="SUPFAM" id="SSF55874">
    <property type="entry name" value="ATPase domain of HSP90 chaperone/DNA topoisomerase II/histidine kinase"/>
    <property type="match status" value="1"/>
</dbReference>
<evidence type="ECO:0000256" key="3">
    <source>
        <dbReference type="ARBA" id="ARBA00012438"/>
    </source>
</evidence>
<dbReference type="Pfam" id="PF02518">
    <property type="entry name" value="HATPase_c"/>
    <property type="match status" value="1"/>
</dbReference>
<dbReference type="Pfam" id="PF00672">
    <property type="entry name" value="HAMP"/>
    <property type="match status" value="1"/>
</dbReference>
<dbReference type="PRINTS" id="PR00344">
    <property type="entry name" value="BCTRLSENSOR"/>
</dbReference>
<keyword evidence="5" id="KW-0808">Transferase</keyword>
<evidence type="ECO:0000256" key="4">
    <source>
        <dbReference type="ARBA" id="ARBA00022553"/>
    </source>
</evidence>
<dbReference type="InterPro" id="IPR036097">
    <property type="entry name" value="HisK_dim/P_sf"/>
</dbReference>
<evidence type="ECO:0000256" key="7">
    <source>
        <dbReference type="ARBA" id="ARBA00022777"/>
    </source>
</evidence>
<dbReference type="Gene3D" id="1.10.287.130">
    <property type="match status" value="1"/>
</dbReference>
<comment type="caution">
    <text evidence="14">The sequence shown here is derived from an EMBL/GenBank/DDBJ whole genome shotgun (WGS) entry which is preliminary data.</text>
</comment>
<dbReference type="InterPro" id="IPR005467">
    <property type="entry name" value="His_kinase_dom"/>
</dbReference>
<keyword evidence="15" id="KW-1185">Reference proteome</keyword>
<dbReference type="InterPro" id="IPR050428">
    <property type="entry name" value="TCS_sensor_his_kinase"/>
</dbReference>
<dbReference type="PANTHER" id="PTHR45436">
    <property type="entry name" value="SENSOR HISTIDINE KINASE YKOH"/>
    <property type="match status" value="1"/>
</dbReference>
<protein>
    <recommendedName>
        <fullName evidence="3">histidine kinase</fullName>
        <ecNumber evidence="3">2.7.13.3</ecNumber>
    </recommendedName>
</protein>
<comment type="catalytic activity">
    <reaction evidence="1">
        <text>ATP + protein L-histidine = ADP + protein N-phospho-L-histidine.</text>
        <dbReference type="EC" id="2.7.13.3"/>
    </reaction>
</comment>
<keyword evidence="4" id="KW-0597">Phosphoprotein</keyword>
<proteinExistence type="predicted"/>
<keyword evidence="9" id="KW-0902">Two-component regulatory system</keyword>
<dbReference type="PANTHER" id="PTHR45436:SF5">
    <property type="entry name" value="SENSOR HISTIDINE KINASE TRCS"/>
    <property type="match status" value="1"/>
</dbReference>
<evidence type="ECO:0000256" key="1">
    <source>
        <dbReference type="ARBA" id="ARBA00000085"/>
    </source>
</evidence>
<dbReference type="InterPro" id="IPR003661">
    <property type="entry name" value="HisK_dim/P_dom"/>
</dbReference>
<evidence type="ECO:0000256" key="2">
    <source>
        <dbReference type="ARBA" id="ARBA00004236"/>
    </source>
</evidence>
<keyword evidence="8 11" id="KW-1133">Transmembrane helix</keyword>
<dbReference type="Gene3D" id="6.10.340.10">
    <property type="match status" value="1"/>
</dbReference>
<evidence type="ECO:0000259" key="13">
    <source>
        <dbReference type="PROSITE" id="PS50885"/>
    </source>
</evidence>
<evidence type="ECO:0000256" key="9">
    <source>
        <dbReference type="ARBA" id="ARBA00023012"/>
    </source>
</evidence>
<feature type="transmembrane region" description="Helical" evidence="11">
    <location>
        <begin position="156"/>
        <end position="177"/>
    </location>
</feature>
<dbReference type="EMBL" id="JAUZVV010000001">
    <property type="protein sequence ID" value="MDT3316309.1"/>
    <property type="molecule type" value="Genomic_DNA"/>
</dbReference>
<dbReference type="SUPFAM" id="SSF47384">
    <property type="entry name" value="Homodimeric domain of signal transducing histidine kinase"/>
    <property type="match status" value="1"/>
</dbReference>
<organism evidence="14 15">
    <name type="scientific">Microbacterium gawkjiense</name>
    <dbReference type="NCBI Taxonomy" id="3067309"/>
    <lineage>
        <taxon>Bacteria</taxon>
        <taxon>Bacillati</taxon>
        <taxon>Actinomycetota</taxon>
        <taxon>Actinomycetes</taxon>
        <taxon>Micrococcales</taxon>
        <taxon>Microbacteriaceae</taxon>
        <taxon>Microbacterium</taxon>
    </lineage>
</organism>
<reference evidence="14 15" key="1">
    <citation type="submission" date="2023-08" db="EMBL/GenBank/DDBJ databases">
        <title>Microbacterium aquilitoris sp. nov. and Microbacterium gwkjibeachense sp. nov., isolated from beach.</title>
        <authorList>
            <person name="Lee S.D."/>
            <person name="Yang H."/>
            <person name="Kim I."/>
        </authorList>
    </citation>
    <scope>NUCLEOTIDE SEQUENCE [LARGE SCALE GENOMIC DNA]</scope>
    <source>
        <strain evidence="14 15">KSW4-11</strain>
    </source>
</reference>
<evidence type="ECO:0000313" key="14">
    <source>
        <dbReference type="EMBL" id="MDT3316309.1"/>
    </source>
</evidence>
<dbReference type="Proteomes" id="UP001251849">
    <property type="component" value="Unassembled WGS sequence"/>
</dbReference>
<evidence type="ECO:0000256" key="5">
    <source>
        <dbReference type="ARBA" id="ARBA00022679"/>
    </source>
</evidence>
<dbReference type="InterPro" id="IPR004358">
    <property type="entry name" value="Sig_transdc_His_kin-like_C"/>
</dbReference>
<keyword evidence="14" id="KW-0547">Nucleotide-binding</keyword>
<keyword evidence="7" id="KW-0418">Kinase</keyword>
<dbReference type="SUPFAM" id="SSF158472">
    <property type="entry name" value="HAMP domain-like"/>
    <property type="match status" value="1"/>
</dbReference>